<proteinExistence type="predicted"/>
<evidence type="ECO:0000313" key="2">
    <source>
        <dbReference type="EMBL" id="KAI9632016.1"/>
    </source>
</evidence>
<keyword evidence="3" id="KW-1185">Reference proteome</keyword>
<dbReference type="Proteomes" id="UP001164286">
    <property type="component" value="Unassembled WGS sequence"/>
</dbReference>
<feature type="compositionally biased region" description="Polar residues" evidence="1">
    <location>
        <begin position="1"/>
        <end position="10"/>
    </location>
</feature>
<evidence type="ECO:0000313" key="3">
    <source>
        <dbReference type="Proteomes" id="UP001164286"/>
    </source>
</evidence>
<dbReference type="EMBL" id="JAKWFO010000016">
    <property type="protein sequence ID" value="KAI9632016.1"/>
    <property type="molecule type" value="Genomic_DNA"/>
</dbReference>
<accession>A0AA38H1M6</accession>
<feature type="region of interest" description="Disordered" evidence="1">
    <location>
        <begin position="84"/>
        <end position="122"/>
    </location>
</feature>
<gene>
    <name evidence="2" type="ORF">MKK02DRAFT_30972</name>
</gene>
<evidence type="ECO:0000256" key="1">
    <source>
        <dbReference type="SAM" id="MobiDB-lite"/>
    </source>
</evidence>
<feature type="compositionally biased region" description="Low complexity" evidence="1">
    <location>
        <begin position="41"/>
        <end position="54"/>
    </location>
</feature>
<dbReference type="AlphaFoldDB" id="A0AA38H1M6"/>
<sequence>MPSSEDNTNRWLDVQAGQDDPERPQMLNGAESTADAETNATSGSTPLPSTLSCSHNTAGGSQCMLLGIDISTPEGRERVEALLASHTTSPPDHSSTSASRRSGGAGAAARARQADIVAQSRRRIEEVRERIAATRLRLAASCQEVPTRTASTWSFPSESGSTVQPVREWVENGIHYTVGGNTGPFNPRHPENARPEGGGNDTDEEH</sequence>
<feature type="compositionally biased region" description="Low complexity" evidence="1">
    <location>
        <begin position="84"/>
        <end position="111"/>
    </location>
</feature>
<name>A0AA38H1M6_9TREE</name>
<reference evidence="2" key="1">
    <citation type="journal article" date="2022" name="G3 (Bethesda)">
        <title>High quality genome of the basidiomycete yeast Dioszegia hungarica PDD-24b-2 isolated from cloud water.</title>
        <authorList>
            <person name="Jarrige D."/>
            <person name="Haridas S."/>
            <person name="Bleykasten-Grosshans C."/>
            <person name="Joly M."/>
            <person name="Nadalig T."/>
            <person name="Sancelme M."/>
            <person name="Vuilleumier S."/>
            <person name="Grigoriev I.V."/>
            <person name="Amato P."/>
            <person name="Bringel F."/>
        </authorList>
    </citation>
    <scope>NUCLEOTIDE SEQUENCE</scope>
    <source>
        <strain evidence="2">PDD-24b-2</strain>
    </source>
</reference>
<feature type="region of interest" description="Disordered" evidence="1">
    <location>
        <begin position="1"/>
        <end position="58"/>
    </location>
</feature>
<dbReference type="GeneID" id="77727387"/>
<organism evidence="2 3">
    <name type="scientific">Dioszegia hungarica</name>
    <dbReference type="NCBI Taxonomy" id="4972"/>
    <lineage>
        <taxon>Eukaryota</taxon>
        <taxon>Fungi</taxon>
        <taxon>Dikarya</taxon>
        <taxon>Basidiomycota</taxon>
        <taxon>Agaricomycotina</taxon>
        <taxon>Tremellomycetes</taxon>
        <taxon>Tremellales</taxon>
        <taxon>Bulleribasidiaceae</taxon>
        <taxon>Dioszegia</taxon>
    </lineage>
</organism>
<comment type="caution">
    <text evidence="2">The sequence shown here is derived from an EMBL/GenBank/DDBJ whole genome shotgun (WGS) entry which is preliminary data.</text>
</comment>
<dbReference type="RefSeq" id="XP_052941793.1">
    <property type="nucleotide sequence ID" value="XM_053088182.1"/>
</dbReference>
<feature type="region of interest" description="Disordered" evidence="1">
    <location>
        <begin position="175"/>
        <end position="206"/>
    </location>
</feature>
<protein>
    <submittedName>
        <fullName evidence="2">Uncharacterized protein</fullName>
    </submittedName>
</protein>